<evidence type="ECO:0008006" key="4">
    <source>
        <dbReference type="Google" id="ProtNLM"/>
    </source>
</evidence>
<dbReference type="EMBL" id="PHFL01000039">
    <property type="protein sequence ID" value="RFM24522.1"/>
    <property type="molecule type" value="Genomic_DNA"/>
</dbReference>
<dbReference type="Proteomes" id="UP000266389">
    <property type="component" value="Unassembled WGS sequence"/>
</dbReference>
<protein>
    <recommendedName>
        <fullName evidence="4">DUF1499 domain-containing protein</fullName>
    </recommendedName>
</protein>
<accession>A0A395M1E2</accession>
<reference evidence="2 3" key="1">
    <citation type="journal article" date="2011" name="ISME J.">
        <title>Community ecology of hot spring cyanobacterial mats: predominant populations and their functional potential.</title>
        <authorList>
            <person name="Klatt C.G."/>
            <person name="Wood J.M."/>
            <person name="Rusch D.B."/>
            <person name="Bateson M.M."/>
            <person name="Hamamura N."/>
            <person name="Heidelberg J.F."/>
            <person name="Grossman A.R."/>
            <person name="Bhaya D."/>
            <person name="Cohan F.M."/>
            <person name="Kuhl M."/>
            <person name="Bryant D.A."/>
            <person name="Ward D.M."/>
        </authorList>
    </citation>
    <scope>NUCLEOTIDE SEQUENCE [LARGE SCALE GENOMIC DNA]</scope>
    <source>
        <strain evidence="2">OS</strain>
    </source>
</reference>
<name>A0A395M1E2_9BACT</name>
<evidence type="ECO:0000313" key="2">
    <source>
        <dbReference type="EMBL" id="RFM24522.1"/>
    </source>
</evidence>
<proteinExistence type="predicted"/>
<gene>
    <name evidence="2" type="ORF">D0433_05935</name>
</gene>
<feature type="region of interest" description="Disordered" evidence="1">
    <location>
        <begin position="148"/>
        <end position="212"/>
    </location>
</feature>
<dbReference type="AlphaFoldDB" id="A0A395M1E2"/>
<evidence type="ECO:0000256" key="1">
    <source>
        <dbReference type="SAM" id="MobiDB-lite"/>
    </source>
</evidence>
<feature type="compositionally biased region" description="Polar residues" evidence="1">
    <location>
        <begin position="148"/>
        <end position="166"/>
    </location>
</feature>
<evidence type="ECO:0000313" key="3">
    <source>
        <dbReference type="Proteomes" id="UP000266389"/>
    </source>
</evidence>
<comment type="caution">
    <text evidence="2">The sequence shown here is derived from an EMBL/GenBank/DDBJ whole genome shotgun (WGS) entry which is preliminary data.</text>
</comment>
<organism evidence="2 3">
    <name type="scientific">Candidatus Thermochlorobacter aerophilus</name>
    <dbReference type="NCBI Taxonomy" id="1868324"/>
    <lineage>
        <taxon>Bacteria</taxon>
        <taxon>Pseudomonadati</taxon>
        <taxon>Chlorobiota</taxon>
        <taxon>Chlorobiia</taxon>
        <taxon>Chlorobiales</taxon>
        <taxon>Candidatus Thermochlorobacteriaceae</taxon>
        <taxon>Candidatus Thermochlorobacter</taxon>
    </lineage>
</organism>
<sequence>MPFQLDLRPEALLKKVVLAFTTRESETSDNPEFLELKTRRYRATVSETYDAALAVMNRWFGWQVKTRQKNLGGMALLKCEITSIALGGNKLELSVWFIQEDLPDSTPQTTVNCKCISNAPTKGDLGETRRAIAFFLSALDDEVIQIPVSQNTPSEPKSETLQTQDTPKADTLPATPPSAPERKPLILQSSKGGKIQIKQIPRSDKTTNTAKQ</sequence>